<keyword evidence="1" id="KW-1133">Transmembrane helix</keyword>
<sequence length="206" mass="22912">MVVALFVPEIVTVMATRQFLSARKAAKDFNRAFGAQYAHDRRAAWQSELAVALIDDIPNLSRSSSAEWTLTHGFFACMGGFVLYVDGEPWATLTLDELMGFVRDGSVEMPDITKADIEDRSKGDVISKSVAILQLAWFVIQLIARYTQDLPVTLLEIDTLGVVTLACIAYILWWKKPKDIGRPYIVHWNSGATAPPLRGSLTSTYQ</sequence>
<evidence type="ECO:0000313" key="2">
    <source>
        <dbReference type="EMBL" id="KIK42242.1"/>
    </source>
</evidence>
<dbReference type="Proteomes" id="UP000054485">
    <property type="component" value="Unassembled WGS sequence"/>
</dbReference>
<reference evidence="3" key="2">
    <citation type="submission" date="2015-01" db="EMBL/GenBank/DDBJ databases">
        <title>Evolutionary Origins and Diversification of the Mycorrhizal Mutualists.</title>
        <authorList>
            <consortium name="DOE Joint Genome Institute"/>
            <consortium name="Mycorrhizal Genomics Consortium"/>
            <person name="Kohler A."/>
            <person name="Kuo A."/>
            <person name="Nagy L.G."/>
            <person name="Floudas D."/>
            <person name="Copeland A."/>
            <person name="Barry K.W."/>
            <person name="Cichocki N."/>
            <person name="Veneault-Fourrey C."/>
            <person name="LaButti K."/>
            <person name="Lindquist E.A."/>
            <person name="Lipzen A."/>
            <person name="Lundell T."/>
            <person name="Morin E."/>
            <person name="Murat C."/>
            <person name="Riley R."/>
            <person name="Ohm R."/>
            <person name="Sun H."/>
            <person name="Tunlid A."/>
            <person name="Henrissat B."/>
            <person name="Grigoriev I.V."/>
            <person name="Hibbett D.S."/>
            <person name="Martin F."/>
        </authorList>
    </citation>
    <scope>NUCLEOTIDE SEQUENCE [LARGE SCALE GENOMIC DNA]</scope>
    <source>
        <strain evidence="3">UH-Slu-Lm8-n1</strain>
    </source>
</reference>
<evidence type="ECO:0000313" key="3">
    <source>
        <dbReference type="Proteomes" id="UP000054485"/>
    </source>
</evidence>
<proteinExistence type="predicted"/>
<dbReference type="PANTHER" id="PTHR35043">
    <property type="entry name" value="TRANSCRIPTION FACTOR DOMAIN-CONTAINING PROTEIN"/>
    <property type="match status" value="1"/>
</dbReference>
<reference evidence="2 3" key="1">
    <citation type="submission" date="2014-04" db="EMBL/GenBank/DDBJ databases">
        <authorList>
            <consortium name="DOE Joint Genome Institute"/>
            <person name="Kuo A."/>
            <person name="Ruytinx J."/>
            <person name="Rineau F."/>
            <person name="Colpaert J."/>
            <person name="Kohler A."/>
            <person name="Nagy L.G."/>
            <person name="Floudas D."/>
            <person name="Copeland A."/>
            <person name="Barry K.W."/>
            <person name="Cichocki N."/>
            <person name="Veneault-Fourrey C."/>
            <person name="LaButti K."/>
            <person name="Lindquist E.A."/>
            <person name="Lipzen A."/>
            <person name="Lundell T."/>
            <person name="Morin E."/>
            <person name="Murat C."/>
            <person name="Sun H."/>
            <person name="Tunlid A."/>
            <person name="Henrissat B."/>
            <person name="Grigoriev I.V."/>
            <person name="Hibbett D.S."/>
            <person name="Martin F."/>
            <person name="Nordberg H.P."/>
            <person name="Cantor M.N."/>
            <person name="Hua S.X."/>
        </authorList>
    </citation>
    <scope>NUCLEOTIDE SEQUENCE [LARGE SCALE GENOMIC DNA]</scope>
    <source>
        <strain evidence="2 3">UH-Slu-Lm8-n1</strain>
    </source>
</reference>
<dbReference type="InParanoid" id="A0A0D0B6Z0"/>
<dbReference type="HOGENOM" id="CLU_022883_3_2_1"/>
<keyword evidence="1" id="KW-0812">Transmembrane</keyword>
<dbReference type="OrthoDB" id="9451547at2759"/>
<name>A0A0D0B6Z0_9AGAM</name>
<feature type="transmembrane region" description="Helical" evidence="1">
    <location>
        <begin position="150"/>
        <end position="173"/>
    </location>
</feature>
<dbReference type="PANTHER" id="PTHR35043:SF7">
    <property type="entry name" value="TRANSCRIPTION FACTOR DOMAIN-CONTAINING PROTEIN"/>
    <property type="match status" value="1"/>
</dbReference>
<evidence type="ECO:0000256" key="1">
    <source>
        <dbReference type="SAM" id="Phobius"/>
    </source>
</evidence>
<dbReference type="EMBL" id="KN835244">
    <property type="protein sequence ID" value="KIK42242.1"/>
    <property type="molecule type" value="Genomic_DNA"/>
</dbReference>
<dbReference type="AlphaFoldDB" id="A0A0D0B6Z0"/>
<dbReference type="STRING" id="930992.A0A0D0B6Z0"/>
<keyword evidence="1" id="KW-0472">Membrane</keyword>
<organism evidence="2 3">
    <name type="scientific">Suillus luteus UH-Slu-Lm8-n1</name>
    <dbReference type="NCBI Taxonomy" id="930992"/>
    <lineage>
        <taxon>Eukaryota</taxon>
        <taxon>Fungi</taxon>
        <taxon>Dikarya</taxon>
        <taxon>Basidiomycota</taxon>
        <taxon>Agaricomycotina</taxon>
        <taxon>Agaricomycetes</taxon>
        <taxon>Agaricomycetidae</taxon>
        <taxon>Boletales</taxon>
        <taxon>Suillineae</taxon>
        <taxon>Suillaceae</taxon>
        <taxon>Suillus</taxon>
    </lineage>
</organism>
<keyword evidence="3" id="KW-1185">Reference proteome</keyword>
<protein>
    <submittedName>
        <fullName evidence="2">Uncharacterized protein</fullName>
    </submittedName>
</protein>
<gene>
    <name evidence="2" type="ORF">CY34DRAFT_12501</name>
</gene>
<accession>A0A0D0B6Z0</accession>